<gene>
    <name evidence="1" type="ORF">AXI58_06235</name>
</gene>
<dbReference type="RefSeq" id="WP_061523499.1">
    <property type="nucleotide sequence ID" value="NZ_JANBMN010000016.1"/>
</dbReference>
<dbReference type="OrthoDB" id="2924614at2"/>
<evidence type="ECO:0000313" key="1">
    <source>
        <dbReference type="EMBL" id="KXZ12710.1"/>
    </source>
</evidence>
<dbReference type="EMBL" id="LSBA01000040">
    <property type="protein sequence ID" value="KXZ12710.1"/>
    <property type="molecule type" value="Genomic_DNA"/>
</dbReference>
<proteinExistence type="predicted"/>
<reference evidence="2" key="1">
    <citation type="submission" date="2016-02" db="EMBL/GenBank/DDBJ databases">
        <authorList>
            <person name="Dunlap C."/>
        </authorList>
    </citation>
    <scope>NUCLEOTIDE SEQUENCE [LARGE SCALE GENOMIC DNA]</scope>
    <source>
        <strain evidence="2">NRRL B-41092</strain>
    </source>
</reference>
<name>A0A150F1T5_9BACI</name>
<dbReference type="STRING" id="1793963.AXI58_06235"/>
<dbReference type="Proteomes" id="UP000075430">
    <property type="component" value="Unassembled WGS sequence"/>
</dbReference>
<evidence type="ECO:0000313" key="2">
    <source>
        <dbReference type="Proteomes" id="UP000075430"/>
    </source>
</evidence>
<sequence length="157" mass="18778">MPHQEMEMARKTTFEAMHCLTIALLNILTITVNKRENSNYKEEIRLFSALCRWQMETGGRLYLMISMEREQKHMYERHFHEMKAVAARTKKFISESPREFQAHPITKQAIRLLQQWQEHEIETPAAPAVRWVRPTVITMNGTPGRPWFNQQLQKRER</sequence>
<organism evidence="1 2">
    <name type="scientific">Bacillus nakamurai</name>
    <dbReference type="NCBI Taxonomy" id="1793963"/>
    <lineage>
        <taxon>Bacteria</taxon>
        <taxon>Bacillati</taxon>
        <taxon>Bacillota</taxon>
        <taxon>Bacilli</taxon>
        <taxon>Bacillales</taxon>
        <taxon>Bacillaceae</taxon>
        <taxon>Bacillus</taxon>
    </lineage>
</organism>
<accession>A0A150F1T5</accession>
<dbReference type="AlphaFoldDB" id="A0A150F1T5"/>
<keyword evidence="2" id="KW-1185">Reference proteome</keyword>
<protein>
    <submittedName>
        <fullName evidence="1">Uncharacterized protein</fullName>
    </submittedName>
</protein>
<comment type="caution">
    <text evidence="1">The sequence shown here is derived from an EMBL/GenBank/DDBJ whole genome shotgun (WGS) entry which is preliminary data.</text>
</comment>